<gene>
    <name evidence="4" type="ORF">C0V70_10160</name>
</gene>
<dbReference type="PIRSF" id="PIRSF004848">
    <property type="entry name" value="YBL036c_PLPDEIII"/>
    <property type="match status" value="1"/>
</dbReference>
<evidence type="ECO:0000313" key="5">
    <source>
        <dbReference type="Proteomes" id="UP000235584"/>
    </source>
</evidence>
<comment type="cofactor">
    <cofactor evidence="3">
        <name>pyridoxal 5'-phosphate</name>
        <dbReference type="ChEBI" id="CHEBI:597326"/>
    </cofactor>
</comment>
<evidence type="ECO:0000313" key="4">
    <source>
        <dbReference type="EMBL" id="AUN98461.1"/>
    </source>
</evidence>
<protein>
    <recommendedName>
        <fullName evidence="2">Pyridoxal phosphate homeostasis protein</fullName>
        <shortName evidence="2">PLP homeostasis protein</shortName>
    </recommendedName>
</protein>
<dbReference type="AlphaFoldDB" id="A0A2K9NSG5"/>
<evidence type="ECO:0000256" key="3">
    <source>
        <dbReference type="PIRSR" id="PIRSR004848-1"/>
    </source>
</evidence>
<dbReference type="Gene3D" id="3.20.20.10">
    <property type="entry name" value="Alanine racemase"/>
    <property type="match status" value="1"/>
</dbReference>
<dbReference type="KEGG" id="bsto:C0V70_10160"/>
<proteinExistence type="inferred from homology"/>
<dbReference type="PROSITE" id="PS01211">
    <property type="entry name" value="UPF0001"/>
    <property type="match status" value="1"/>
</dbReference>
<dbReference type="Proteomes" id="UP000235584">
    <property type="component" value="Chromosome"/>
</dbReference>
<accession>A0A2K9NSG5</accession>
<reference evidence="4 5" key="1">
    <citation type="submission" date="2018-01" db="EMBL/GenBank/DDBJ databases">
        <title>Complete genome sequence of Bacteriovorax stolpii DSM12778.</title>
        <authorList>
            <person name="Tang B."/>
            <person name="Chang J."/>
        </authorList>
    </citation>
    <scope>NUCLEOTIDE SEQUENCE [LARGE SCALE GENOMIC DNA]</scope>
    <source>
        <strain evidence="4 5">DSM 12778</strain>
    </source>
</reference>
<comment type="similarity">
    <text evidence="2">Belongs to the pyridoxal phosphate-binding protein YggS/PROSC family.</text>
</comment>
<dbReference type="InterPro" id="IPR011078">
    <property type="entry name" value="PyrdxlP_homeostasis"/>
</dbReference>
<keyword evidence="1 2" id="KW-0663">Pyridoxal phosphate</keyword>
<feature type="modified residue" description="N6-(pyridoxal phosphate)lysine" evidence="2 3">
    <location>
        <position position="27"/>
    </location>
</feature>
<dbReference type="RefSeq" id="WP_102243752.1">
    <property type="nucleotide sequence ID" value="NZ_CP025704.1"/>
</dbReference>
<dbReference type="GO" id="GO:0030170">
    <property type="term" value="F:pyridoxal phosphate binding"/>
    <property type="evidence" value="ECO:0007669"/>
    <property type="project" value="UniProtKB-UniRule"/>
</dbReference>
<name>A0A2K9NSG5_BACTC</name>
<dbReference type="PANTHER" id="PTHR10146">
    <property type="entry name" value="PROLINE SYNTHETASE CO-TRANSCRIBED BACTERIAL HOMOLOG PROTEIN"/>
    <property type="match status" value="1"/>
</dbReference>
<comment type="function">
    <text evidence="2">Pyridoxal 5'-phosphate (PLP)-binding protein, which is involved in PLP homeostasis.</text>
</comment>
<dbReference type="PANTHER" id="PTHR10146:SF14">
    <property type="entry name" value="PYRIDOXAL PHOSPHATE HOMEOSTASIS PROTEIN"/>
    <property type="match status" value="1"/>
</dbReference>
<sequence length="227" mass="25581">MIKTDLDQRLRSLKAELGSSILVAVSKYSPIDDVAMAYELGQMDFGENRVQDLEEKAAAFATRGLKDVRWHFIGNLQSNKVKELLKIPNLWSIHSVSSKKLVEEIIKREGEFKGEELKLFFQLNTSHEDEKSGFDTVEEMLESMLFLKKHGGPKLVIHGLMTMGSVRSEDFEAAALKCFGDLKNARELAQKELGLSDLKLSMGMSQDYKMALREGADYIRVGSAIFK</sequence>
<keyword evidence="5" id="KW-1185">Reference proteome</keyword>
<dbReference type="HAMAP" id="MF_02087">
    <property type="entry name" value="PLP_homeostasis"/>
    <property type="match status" value="1"/>
</dbReference>
<dbReference type="InterPro" id="IPR029066">
    <property type="entry name" value="PLP-binding_barrel"/>
</dbReference>
<dbReference type="NCBIfam" id="TIGR00044">
    <property type="entry name" value="YggS family pyridoxal phosphate-dependent enzyme"/>
    <property type="match status" value="1"/>
</dbReference>
<dbReference type="EMBL" id="CP025704">
    <property type="protein sequence ID" value="AUN98461.1"/>
    <property type="molecule type" value="Genomic_DNA"/>
</dbReference>
<dbReference type="CDD" id="cd00635">
    <property type="entry name" value="PLPDE_III_YBL036c_like"/>
    <property type="match status" value="1"/>
</dbReference>
<dbReference type="SUPFAM" id="SSF51419">
    <property type="entry name" value="PLP-binding barrel"/>
    <property type="match status" value="1"/>
</dbReference>
<evidence type="ECO:0000256" key="2">
    <source>
        <dbReference type="HAMAP-Rule" id="MF_02087"/>
    </source>
</evidence>
<organism evidence="4 5">
    <name type="scientific">Bacteriovorax stolpii</name>
    <name type="common">Bdellovibrio stolpii</name>
    <dbReference type="NCBI Taxonomy" id="960"/>
    <lineage>
        <taxon>Bacteria</taxon>
        <taxon>Pseudomonadati</taxon>
        <taxon>Bdellovibrionota</taxon>
        <taxon>Bacteriovoracia</taxon>
        <taxon>Bacteriovoracales</taxon>
        <taxon>Bacteriovoracaceae</taxon>
        <taxon>Bacteriovorax</taxon>
    </lineage>
</organism>
<evidence type="ECO:0000256" key="1">
    <source>
        <dbReference type="ARBA" id="ARBA00022898"/>
    </source>
</evidence>